<dbReference type="InterPro" id="IPR036621">
    <property type="entry name" value="Anticodon-bd_dom_sf"/>
</dbReference>
<dbReference type="SUPFAM" id="SSF55681">
    <property type="entry name" value="Class II aaRS and biotin synthetases"/>
    <property type="match status" value="1"/>
</dbReference>
<evidence type="ECO:0000256" key="5">
    <source>
        <dbReference type="ARBA" id="ARBA00022917"/>
    </source>
</evidence>
<dbReference type="PANTHER" id="PTHR42753">
    <property type="entry name" value="MITOCHONDRIAL RIBOSOME PROTEIN L39/PROLYL-TRNA LIGASE FAMILY MEMBER"/>
    <property type="match status" value="1"/>
</dbReference>
<dbReference type="Gene3D" id="3.30.930.10">
    <property type="entry name" value="Bira Bifunctional Protein, Domain 2"/>
    <property type="match status" value="1"/>
</dbReference>
<name>A0A6G1S670_9ACAR</name>
<comment type="catalytic activity">
    <reaction evidence="8">
        <text>tRNA(Pro) + L-proline + ATP = L-prolyl-tRNA(Pro) + AMP + diphosphate</text>
        <dbReference type="Rhea" id="RHEA:14305"/>
        <dbReference type="Rhea" id="RHEA-COMP:9700"/>
        <dbReference type="Rhea" id="RHEA-COMP:9702"/>
        <dbReference type="ChEBI" id="CHEBI:30616"/>
        <dbReference type="ChEBI" id="CHEBI:33019"/>
        <dbReference type="ChEBI" id="CHEBI:60039"/>
        <dbReference type="ChEBI" id="CHEBI:78442"/>
        <dbReference type="ChEBI" id="CHEBI:78532"/>
        <dbReference type="ChEBI" id="CHEBI:456215"/>
        <dbReference type="EC" id="6.1.1.15"/>
    </reaction>
</comment>
<evidence type="ECO:0000256" key="8">
    <source>
        <dbReference type="ARBA" id="ARBA00047671"/>
    </source>
</evidence>
<dbReference type="GO" id="GO:0005739">
    <property type="term" value="C:mitochondrion"/>
    <property type="evidence" value="ECO:0007669"/>
    <property type="project" value="TreeGrafter"/>
</dbReference>
<reference evidence="10" key="1">
    <citation type="submission" date="2018-10" db="EMBL/GenBank/DDBJ databases">
        <title>Transcriptome assembly of Aceria tosichella (Wheat curl mite) Type 2.</title>
        <authorList>
            <person name="Scully E.D."/>
            <person name="Geib S.M."/>
            <person name="Palmer N.A."/>
            <person name="Gupta A.K."/>
            <person name="Sarath G."/>
            <person name="Tatineni S."/>
        </authorList>
    </citation>
    <scope>NUCLEOTIDE SEQUENCE</scope>
    <source>
        <strain evidence="10">LincolnNE</strain>
    </source>
</reference>
<accession>A0A6G1S670</accession>
<evidence type="ECO:0000256" key="6">
    <source>
        <dbReference type="ARBA" id="ARBA00023146"/>
    </source>
</evidence>
<dbReference type="EMBL" id="GGYP01001233">
    <property type="protein sequence ID" value="MDE46004.1"/>
    <property type="molecule type" value="Transcribed_RNA"/>
</dbReference>
<evidence type="ECO:0000256" key="3">
    <source>
        <dbReference type="ARBA" id="ARBA00022741"/>
    </source>
</evidence>
<dbReference type="EC" id="6.1.1.15" evidence="1"/>
<keyword evidence="3" id="KW-0547">Nucleotide-binding</keyword>
<dbReference type="PROSITE" id="PS50862">
    <property type="entry name" value="AA_TRNA_LIGASE_II"/>
    <property type="match status" value="1"/>
</dbReference>
<dbReference type="InterPro" id="IPR006195">
    <property type="entry name" value="aa-tRNA-synth_II"/>
</dbReference>
<dbReference type="InterPro" id="IPR002316">
    <property type="entry name" value="Pro-tRNA-ligase_IIa"/>
</dbReference>
<dbReference type="PANTHER" id="PTHR42753:SF10">
    <property type="entry name" value="PROLINE--TRNA LIGASE, MITOCHONDRIAL-RELATED"/>
    <property type="match status" value="1"/>
</dbReference>
<organism evidence="10">
    <name type="scientific">Aceria tosichella</name>
    <name type="common">wheat curl mite</name>
    <dbReference type="NCBI Taxonomy" id="561515"/>
    <lineage>
        <taxon>Eukaryota</taxon>
        <taxon>Metazoa</taxon>
        <taxon>Ecdysozoa</taxon>
        <taxon>Arthropoda</taxon>
        <taxon>Chelicerata</taxon>
        <taxon>Arachnida</taxon>
        <taxon>Acari</taxon>
        <taxon>Acariformes</taxon>
        <taxon>Trombidiformes</taxon>
        <taxon>Prostigmata</taxon>
        <taxon>Eupodina</taxon>
        <taxon>Eriophyoidea</taxon>
        <taxon>Eriophyidae</taxon>
        <taxon>Eriophyinae</taxon>
        <taxon>Aceriini</taxon>
        <taxon>Aceria</taxon>
    </lineage>
</organism>
<evidence type="ECO:0000256" key="4">
    <source>
        <dbReference type="ARBA" id="ARBA00022840"/>
    </source>
</evidence>
<evidence type="ECO:0000313" key="10">
    <source>
        <dbReference type="EMBL" id="MDE46004.1"/>
    </source>
</evidence>
<dbReference type="InterPro" id="IPR045864">
    <property type="entry name" value="aa-tRNA-synth_II/BPL/LPL"/>
</dbReference>
<dbReference type="Pfam" id="PF00587">
    <property type="entry name" value="tRNA-synt_2b"/>
    <property type="match status" value="1"/>
</dbReference>
<dbReference type="GO" id="GO:0005524">
    <property type="term" value="F:ATP binding"/>
    <property type="evidence" value="ECO:0007669"/>
    <property type="project" value="UniProtKB-KW"/>
</dbReference>
<dbReference type="GO" id="GO:0006433">
    <property type="term" value="P:prolyl-tRNA aminoacylation"/>
    <property type="evidence" value="ECO:0007669"/>
    <property type="project" value="InterPro"/>
</dbReference>
<protein>
    <recommendedName>
        <fullName evidence="1">proline--tRNA ligase</fullName>
        <ecNumber evidence="1">6.1.1.15</ecNumber>
    </recommendedName>
    <alternativeName>
        <fullName evidence="7">Prolyl-tRNA synthetase</fullName>
    </alternativeName>
</protein>
<evidence type="ECO:0000259" key="9">
    <source>
        <dbReference type="PROSITE" id="PS50862"/>
    </source>
</evidence>
<gene>
    <name evidence="10" type="primary">Pars2</name>
    <name evidence="10" type="ORF">g.1648</name>
</gene>
<dbReference type="SUPFAM" id="SSF52954">
    <property type="entry name" value="Class II aaRS ABD-related"/>
    <property type="match status" value="1"/>
</dbReference>
<keyword evidence="2 10" id="KW-0436">Ligase</keyword>
<dbReference type="GO" id="GO:0004827">
    <property type="term" value="F:proline-tRNA ligase activity"/>
    <property type="evidence" value="ECO:0007669"/>
    <property type="project" value="UniProtKB-EC"/>
</dbReference>
<dbReference type="InterPro" id="IPR002314">
    <property type="entry name" value="aa-tRNA-synt_IIb"/>
</dbReference>
<dbReference type="PRINTS" id="PR01046">
    <property type="entry name" value="TRNASYNTHPRO"/>
</dbReference>
<feature type="domain" description="Aminoacyl-transfer RNA synthetases class-II family profile" evidence="9">
    <location>
        <begin position="89"/>
        <end position="359"/>
    </location>
</feature>
<evidence type="ECO:0000256" key="1">
    <source>
        <dbReference type="ARBA" id="ARBA00012831"/>
    </source>
</evidence>
<dbReference type="AlphaFoldDB" id="A0A6G1S670"/>
<sequence>MFPVQAGNIRRVSFATQLFPRINSSLNLETSPNLRADADHKADIDGSGGPFCGGRSRNKDLLTLFGFISDSQRGASTYAQLPLFRRSIRKLTQLVERELESVGAHEVLLPTLIPQKLWQQSKRLDRQQDALEHVYSFKDNANNELLLGPTFEESITQLMGDLDPPREQELPLLLYQTSSKFRYEPNPRFGLIRSNEFLMNDLYSFDISLDAAKRTYDLMTGVYERIFGLLDLPCLRFESDPGSIGGKYSHEYQLPVSSGEDHVIQCQSCSYSFNAEMCKQVGEDFADSSKCIKCSSQNIRRTQTLELAHTFLLSDTYSNPLKAHIKRDDGTKVNYQMGCFGLGLTRILGAGLDLYSLVPGGGVENEPANVNFIQMRWPSQVEPYKLGIVSPARRSKQFNAGSTIFIEGLTRKILESTRDVDVLIEDRDKDGIFKRLAKLQSLGIPNIIVVGQRFLHDTPEVEILSLSSSKKEYDQHWMTEDQAVDFVQRLENDK</sequence>
<keyword evidence="5" id="KW-0648">Protein biosynthesis</keyword>
<dbReference type="InterPro" id="IPR050062">
    <property type="entry name" value="Pro-tRNA_synthetase"/>
</dbReference>
<evidence type="ECO:0000256" key="7">
    <source>
        <dbReference type="ARBA" id="ARBA00029731"/>
    </source>
</evidence>
<keyword evidence="4" id="KW-0067">ATP-binding</keyword>
<keyword evidence="6" id="KW-0030">Aminoacyl-tRNA synthetase</keyword>
<evidence type="ECO:0000256" key="2">
    <source>
        <dbReference type="ARBA" id="ARBA00022598"/>
    </source>
</evidence>
<dbReference type="Gene3D" id="3.40.50.800">
    <property type="entry name" value="Anticodon-binding domain"/>
    <property type="match status" value="1"/>
</dbReference>
<proteinExistence type="predicted"/>